<keyword evidence="1" id="KW-0645">Protease</keyword>
<dbReference type="PROSITE" id="PS01180">
    <property type="entry name" value="CUB"/>
    <property type="match status" value="1"/>
</dbReference>
<dbReference type="SUPFAM" id="SSF57535">
    <property type="entry name" value="Complement control module/SCR domain"/>
    <property type="match status" value="1"/>
</dbReference>
<dbReference type="InterPro" id="IPR000436">
    <property type="entry name" value="Sushi_SCR_CCP_dom"/>
</dbReference>
<dbReference type="GeneID" id="106477761"/>
<evidence type="ECO:0000313" key="5">
    <source>
        <dbReference type="Proteomes" id="UP000694941"/>
    </source>
</evidence>
<gene>
    <name evidence="6" type="primary">LOC106477761</name>
</gene>
<sequence>SQLQSFCNVDVRDETGYISSPGFPYFYPQLDRCTWNITGGEGQKVMAQVLDVSTSPPRQHYGQVVCDDNLSLIETDDRKLMMTCGDTLDFLKQVESQGNSLRINFQTAHFNPFRGFLLRYQIKNCPTLPPPKLGYLHHRNESSAAYMCYKGHVFNDSLVNLETLLCIDGTHWNTTLSTCIRKYRL</sequence>
<evidence type="ECO:0000313" key="6">
    <source>
        <dbReference type="RefSeq" id="XP_013793745.2"/>
    </source>
</evidence>
<dbReference type="Pfam" id="PF00431">
    <property type="entry name" value="CUB"/>
    <property type="match status" value="1"/>
</dbReference>
<evidence type="ECO:0000259" key="4">
    <source>
        <dbReference type="PROSITE" id="PS01180"/>
    </source>
</evidence>
<feature type="non-terminal residue" evidence="6">
    <location>
        <position position="185"/>
    </location>
</feature>
<reference evidence="6" key="1">
    <citation type="submission" date="2025-08" db="UniProtKB">
        <authorList>
            <consortium name="RefSeq"/>
        </authorList>
    </citation>
    <scope>IDENTIFICATION</scope>
    <source>
        <tissue evidence="6">Muscle</tissue>
    </source>
</reference>
<dbReference type="Proteomes" id="UP000694941">
    <property type="component" value="Unplaced"/>
</dbReference>
<feature type="domain" description="CUB" evidence="4">
    <location>
        <begin position="7"/>
        <end position="123"/>
    </location>
</feature>
<comment type="caution">
    <text evidence="3">Lacks conserved residue(s) required for the propagation of feature annotation.</text>
</comment>
<organism evidence="5 6">
    <name type="scientific">Limulus polyphemus</name>
    <name type="common">Atlantic horseshoe crab</name>
    <dbReference type="NCBI Taxonomy" id="6850"/>
    <lineage>
        <taxon>Eukaryota</taxon>
        <taxon>Metazoa</taxon>
        <taxon>Ecdysozoa</taxon>
        <taxon>Arthropoda</taxon>
        <taxon>Chelicerata</taxon>
        <taxon>Merostomata</taxon>
        <taxon>Xiphosura</taxon>
        <taxon>Limulidae</taxon>
        <taxon>Limulus</taxon>
    </lineage>
</organism>
<dbReference type="InterPro" id="IPR035914">
    <property type="entry name" value="Sperma_CUB_dom_sf"/>
</dbReference>
<keyword evidence="2" id="KW-1015">Disulfide bond</keyword>
<dbReference type="PANTHER" id="PTHR24255:SF31">
    <property type="entry name" value="CUBILIN-LIKE PROTEIN"/>
    <property type="match status" value="1"/>
</dbReference>
<name>A0ABM1C3Z5_LIMPO</name>
<dbReference type="SMART" id="SM00042">
    <property type="entry name" value="CUB"/>
    <property type="match status" value="1"/>
</dbReference>
<dbReference type="RefSeq" id="XP_013793745.2">
    <property type="nucleotide sequence ID" value="XM_013938291.2"/>
</dbReference>
<protein>
    <submittedName>
        <fullName evidence="6">Mannan-binding lectin serine protease 1-like</fullName>
    </submittedName>
</protein>
<dbReference type="Gene3D" id="2.60.120.290">
    <property type="entry name" value="Spermadhesin, CUB domain"/>
    <property type="match status" value="1"/>
</dbReference>
<proteinExistence type="predicted"/>
<dbReference type="InterPro" id="IPR000859">
    <property type="entry name" value="CUB_dom"/>
</dbReference>
<keyword evidence="1" id="KW-0378">Hydrolase</keyword>
<dbReference type="CDD" id="cd00033">
    <property type="entry name" value="CCP"/>
    <property type="match status" value="1"/>
</dbReference>
<keyword evidence="5" id="KW-1185">Reference proteome</keyword>
<keyword evidence="1" id="KW-0720">Serine protease</keyword>
<evidence type="ECO:0000256" key="3">
    <source>
        <dbReference type="PROSITE-ProRule" id="PRU00059"/>
    </source>
</evidence>
<dbReference type="CDD" id="cd00041">
    <property type="entry name" value="CUB"/>
    <property type="match status" value="1"/>
</dbReference>
<evidence type="ECO:0000256" key="1">
    <source>
        <dbReference type="ARBA" id="ARBA00022825"/>
    </source>
</evidence>
<evidence type="ECO:0000256" key="2">
    <source>
        <dbReference type="ARBA" id="ARBA00023157"/>
    </source>
</evidence>
<feature type="non-terminal residue" evidence="6">
    <location>
        <position position="1"/>
    </location>
</feature>
<dbReference type="PANTHER" id="PTHR24255">
    <property type="entry name" value="COMPLEMENT COMPONENT 1, S SUBCOMPONENT-RELATED"/>
    <property type="match status" value="1"/>
</dbReference>
<accession>A0ABM1C3Z5</accession>
<dbReference type="InterPro" id="IPR035976">
    <property type="entry name" value="Sushi/SCR/CCP_sf"/>
</dbReference>
<dbReference type="SUPFAM" id="SSF49854">
    <property type="entry name" value="Spermadhesin, CUB domain"/>
    <property type="match status" value="1"/>
</dbReference>